<gene>
    <name evidence="1" type="ORF">E2F50_03055</name>
</gene>
<reference evidence="1 2" key="1">
    <citation type="submission" date="2019-03" db="EMBL/GenBank/DDBJ databases">
        <title>Rhizobium sp. nov., an bacterium isolated from biocrust in Mu Us Desert.</title>
        <authorList>
            <person name="Lixiong L."/>
        </authorList>
    </citation>
    <scope>NUCLEOTIDE SEQUENCE [LARGE SCALE GENOMIC DNA]</scope>
    <source>
        <strain evidence="1 2">SPY-1</strain>
    </source>
</reference>
<dbReference type="EMBL" id="SMTL01000001">
    <property type="protein sequence ID" value="TDK39770.1"/>
    <property type="molecule type" value="Genomic_DNA"/>
</dbReference>
<sequence length="70" mass="8085">MIDANHPFYRPLWRRLMIPIVCLIWVCFELYAGGPIWAAMVGAVGLYATYKLFIEKPKAAAQERADERLE</sequence>
<name>A0A4V3AQ02_9HYPH</name>
<protein>
    <submittedName>
        <fullName evidence="1">DUF3329 domain-containing protein</fullName>
    </submittedName>
</protein>
<dbReference type="AlphaFoldDB" id="A0A4V3AQ02"/>
<dbReference type="OrthoDB" id="7362327at2"/>
<evidence type="ECO:0000313" key="2">
    <source>
        <dbReference type="Proteomes" id="UP000295238"/>
    </source>
</evidence>
<comment type="caution">
    <text evidence="1">The sequence shown here is derived from an EMBL/GenBank/DDBJ whole genome shotgun (WGS) entry which is preliminary data.</text>
</comment>
<dbReference type="Proteomes" id="UP000295238">
    <property type="component" value="Unassembled WGS sequence"/>
</dbReference>
<accession>A0A4V3AQ02</accession>
<organism evidence="1 2">
    <name type="scientific">Rhizobium deserti</name>
    <dbReference type="NCBI Taxonomy" id="2547961"/>
    <lineage>
        <taxon>Bacteria</taxon>
        <taxon>Pseudomonadati</taxon>
        <taxon>Pseudomonadota</taxon>
        <taxon>Alphaproteobacteria</taxon>
        <taxon>Hyphomicrobiales</taxon>
        <taxon>Rhizobiaceae</taxon>
        <taxon>Rhizobium/Agrobacterium group</taxon>
        <taxon>Rhizobium</taxon>
    </lineage>
</organism>
<proteinExistence type="predicted"/>
<evidence type="ECO:0000313" key="1">
    <source>
        <dbReference type="EMBL" id="TDK39770.1"/>
    </source>
</evidence>
<keyword evidence="2" id="KW-1185">Reference proteome</keyword>